<evidence type="ECO:0000313" key="2">
    <source>
        <dbReference type="EMBL" id="OGD03176.1"/>
    </source>
</evidence>
<feature type="region of interest" description="Disordered" evidence="1">
    <location>
        <begin position="55"/>
        <end position="77"/>
    </location>
</feature>
<reference evidence="2 3" key="1">
    <citation type="journal article" date="2016" name="Nat. Commun.">
        <title>Thousands of microbial genomes shed light on interconnected biogeochemical processes in an aquifer system.</title>
        <authorList>
            <person name="Anantharaman K."/>
            <person name="Brown C.T."/>
            <person name="Hug L.A."/>
            <person name="Sharon I."/>
            <person name="Castelle C.J."/>
            <person name="Probst A.J."/>
            <person name="Thomas B.C."/>
            <person name="Singh A."/>
            <person name="Wilkins M.J."/>
            <person name="Karaoz U."/>
            <person name="Brodie E.L."/>
            <person name="Williams K.H."/>
            <person name="Hubbard S.S."/>
            <person name="Banfield J.F."/>
        </authorList>
    </citation>
    <scope>NUCLEOTIDE SEQUENCE [LARGE SCALE GENOMIC DNA]</scope>
</reference>
<comment type="caution">
    <text evidence="2">The sequence shown here is derived from an EMBL/GenBank/DDBJ whole genome shotgun (WGS) entry which is preliminary data.</text>
</comment>
<name>A0A1F4ZB81_9BACT</name>
<dbReference type="Proteomes" id="UP000178993">
    <property type="component" value="Unassembled WGS sequence"/>
</dbReference>
<organism evidence="2 3">
    <name type="scientific">Candidatus Amesbacteria bacterium RIFCSPHIGHO2_12_FULL_48_14</name>
    <dbReference type="NCBI Taxonomy" id="1797257"/>
    <lineage>
        <taxon>Bacteria</taxon>
        <taxon>Candidatus Amesiibacteriota</taxon>
    </lineage>
</organism>
<evidence type="ECO:0000256" key="1">
    <source>
        <dbReference type="SAM" id="MobiDB-lite"/>
    </source>
</evidence>
<gene>
    <name evidence="2" type="ORF">A3E17_04130</name>
</gene>
<dbReference type="EMBL" id="MEXL01000015">
    <property type="protein sequence ID" value="OGD03176.1"/>
    <property type="molecule type" value="Genomic_DNA"/>
</dbReference>
<protein>
    <submittedName>
        <fullName evidence="2">Uncharacterized protein</fullName>
    </submittedName>
</protein>
<feature type="compositionally biased region" description="Basic and acidic residues" evidence="1">
    <location>
        <begin position="55"/>
        <end position="66"/>
    </location>
</feature>
<dbReference type="AlphaFoldDB" id="A0A1F4ZB81"/>
<accession>A0A1F4ZB81</accession>
<proteinExistence type="predicted"/>
<evidence type="ECO:0000313" key="3">
    <source>
        <dbReference type="Proteomes" id="UP000178993"/>
    </source>
</evidence>
<sequence>MSEKERRDILSGTGEDLKYAKSLGFVGAHIDPKTGRVVIPRMQMLQVQEEVVAKKQKERLKREPAKNRPRYPGKGASDEEWRRYAAETYALPGAKLTLPVIPRGRGRGWTILRLIKGEGIEYEWTCGCRRDKRGSEYRCGKKDCLRE</sequence>